<accession>A0A167WCX2</accession>
<dbReference type="PANTHER" id="PTHR43544">
    <property type="entry name" value="SHORT-CHAIN DEHYDROGENASE/REDUCTASE"/>
    <property type="match status" value="1"/>
</dbReference>
<evidence type="ECO:0000256" key="2">
    <source>
        <dbReference type="RuleBase" id="RU000363"/>
    </source>
</evidence>
<evidence type="ECO:0000313" key="3">
    <source>
        <dbReference type="EMBL" id="KZN91502.1"/>
    </source>
</evidence>
<dbReference type="InterPro" id="IPR036291">
    <property type="entry name" value="NAD(P)-bd_dom_sf"/>
</dbReference>
<dbReference type="CDD" id="cd05325">
    <property type="entry name" value="carb_red_sniffer_like_SDR_c"/>
    <property type="match status" value="1"/>
</dbReference>
<evidence type="ECO:0000256" key="1">
    <source>
        <dbReference type="ARBA" id="ARBA00006484"/>
    </source>
</evidence>
<organism evidence="3">
    <name type="scientific">Penicillium chrysogenum</name>
    <name type="common">Penicillium notatum</name>
    <dbReference type="NCBI Taxonomy" id="5076"/>
    <lineage>
        <taxon>Eukaryota</taxon>
        <taxon>Fungi</taxon>
        <taxon>Dikarya</taxon>
        <taxon>Ascomycota</taxon>
        <taxon>Pezizomycotina</taxon>
        <taxon>Eurotiomycetes</taxon>
        <taxon>Eurotiomycetidae</taxon>
        <taxon>Eurotiales</taxon>
        <taxon>Aspergillaceae</taxon>
        <taxon>Penicillium</taxon>
        <taxon>Penicillium chrysogenum species complex</taxon>
    </lineage>
</organism>
<dbReference type="Proteomes" id="UP000076449">
    <property type="component" value="Chromosome I"/>
</dbReference>
<dbReference type="PANTHER" id="PTHR43544:SF36">
    <property type="entry name" value="CHAIN OXIDOREDUCTASE (CSGA), PUTATIVE (AFU_ORTHOLOGUE AFUA_4G00910)-RELATED"/>
    <property type="match status" value="1"/>
</dbReference>
<comment type="similarity">
    <text evidence="1 2">Belongs to the short-chain dehydrogenases/reductases (SDR) family.</text>
</comment>
<dbReference type="Gene3D" id="3.40.50.720">
    <property type="entry name" value="NAD(P)-binding Rossmann-like Domain"/>
    <property type="match status" value="1"/>
</dbReference>
<dbReference type="InterPro" id="IPR051468">
    <property type="entry name" value="Fungal_SecMetab_SDRs"/>
</dbReference>
<reference evidence="3" key="1">
    <citation type="journal article" date="2014" name="Genome Announc.">
        <title>Complete sequencing and chromosome-scale genome assembly of the industrial progenitor strain P2niaD18 from the penicillin producer Penicillium chrysogenum.</title>
        <authorList>
            <person name="Specht T."/>
            <person name="Dahlmann T.A."/>
            <person name="Zadra I."/>
            <person name="Kurnsteiner H."/>
            <person name="Kuck U."/>
        </authorList>
    </citation>
    <scope>NUCLEOTIDE SEQUENCE [LARGE SCALE GENOMIC DNA]</scope>
    <source>
        <strain evidence="3">P2niaD18</strain>
    </source>
</reference>
<dbReference type="PRINTS" id="PR00080">
    <property type="entry name" value="SDRFAMILY"/>
</dbReference>
<protein>
    <submittedName>
        <fullName evidence="3">Putative oxidoreductase</fullName>
    </submittedName>
</protein>
<dbReference type="AlphaFoldDB" id="A0A167WCX2"/>
<dbReference type="SUPFAM" id="SSF51735">
    <property type="entry name" value="NAD(P)-binding Rossmann-fold domains"/>
    <property type="match status" value="1"/>
</dbReference>
<dbReference type="GO" id="GO:0016491">
    <property type="term" value="F:oxidoreductase activity"/>
    <property type="evidence" value="ECO:0007669"/>
    <property type="project" value="TreeGrafter"/>
</dbReference>
<name>A0A167WCX2_PENCH</name>
<dbReference type="Pfam" id="PF00106">
    <property type="entry name" value="adh_short"/>
    <property type="match status" value="1"/>
</dbReference>
<dbReference type="InterPro" id="IPR002347">
    <property type="entry name" value="SDR_fam"/>
</dbReference>
<dbReference type="PhylomeDB" id="A0A167WCX2"/>
<dbReference type="PRINTS" id="PR00081">
    <property type="entry name" value="GDHRDH"/>
</dbReference>
<dbReference type="EMBL" id="CM002798">
    <property type="protein sequence ID" value="KZN91502.1"/>
    <property type="molecule type" value="Genomic_DNA"/>
</dbReference>
<dbReference type="GO" id="GO:0005737">
    <property type="term" value="C:cytoplasm"/>
    <property type="evidence" value="ECO:0007669"/>
    <property type="project" value="TreeGrafter"/>
</dbReference>
<proteinExistence type="inferred from homology"/>
<gene>
    <name evidence="3" type="ORF">EN45_016410</name>
</gene>
<sequence length="253" mass="27328">MASYLVTGCSRGLGLALITRLATLPKTEVGTIIATARQDNSVRLKEIASASSGRVQMVKLDVTNESSVKDAVLAVEHQLQGKGLDYLVNNAGVSDWSPTGLEGMDNLNETFNVNVTAPHLVSRAFLPLLHKGERKTVINISTTLGSIAMADAFGALPTPAYKITKAALNMLTVQYAQQYADDGFTFLGISPGWLRTDLGSRRADLPVEVGAEKVLDIIQEVTPEQNGKLLNIHVPGWETREGPNQYDGKEIPW</sequence>